<feature type="transmembrane region" description="Helical" evidence="1">
    <location>
        <begin position="105"/>
        <end position="127"/>
    </location>
</feature>
<dbReference type="AlphaFoldDB" id="A0AAD6UAE2"/>
<gene>
    <name evidence="2" type="ORF">B0H15DRAFT_776668</name>
</gene>
<proteinExistence type="predicted"/>
<keyword evidence="1" id="KW-0472">Membrane</keyword>
<dbReference type="EMBL" id="JARJCN010000016">
    <property type="protein sequence ID" value="KAJ7093351.1"/>
    <property type="molecule type" value="Genomic_DNA"/>
</dbReference>
<protein>
    <submittedName>
        <fullName evidence="2">Uncharacterized protein</fullName>
    </submittedName>
</protein>
<comment type="caution">
    <text evidence="2">The sequence shown here is derived from an EMBL/GenBank/DDBJ whole genome shotgun (WGS) entry which is preliminary data.</text>
</comment>
<organism evidence="2 3">
    <name type="scientific">Mycena belliarum</name>
    <dbReference type="NCBI Taxonomy" id="1033014"/>
    <lineage>
        <taxon>Eukaryota</taxon>
        <taxon>Fungi</taxon>
        <taxon>Dikarya</taxon>
        <taxon>Basidiomycota</taxon>
        <taxon>Agaricomycotina</taxon>
        <taxon>Agaricomycetes</taxon>
        <taxon>Agaricomycetidae</taxon>
        <taxon>Agaricales</taxon>
        <taxon>Marasmiineae</taxon>
        <taxon>Mycenaceae</taxon>
        <taxon>Mycena</taxon>
    </lineage>
</organism>
<dbReference type="Gene3D" id="3.60.130.30">
    <property type="match status" value="1"/>
</dbReference>
<keyword evidence="1" id="KW-1133">Transmembrane helix</keyword>
<dbReference type="Proteomes" id="UP001222325">
    <property type="component" value="Unassembled WGS sequence"/>
</dbReference>
<sequence length="294" mass="32729">MGFKVVQWNGIDARPIVDAHGRVIAVLAGQPRSPEYAAAATRAYDVLEEERIAANFKASMKHHRRGRFVALNAGISYGKGTQIPSRIDPVNYNALLTRLLGNTDIIRMATFASAAFALWAPGLYAYYQRYGNALHQRLPHLQRNFPKSIFSCATFNFGPSAWTFKHRDLMNLPFGMCAIQALGDFDPTAGGHLVLWELKLVVEFPPGALILLPSATLSHSNLPIGKNERRASFTQYTAGGIFRWVDNGFRTERELAREDPDEYTRILAAKDDRWAMGIGLLSTIDDLLPPITPE</sequence>
<evidence type="ECO:0000256" key="1">
    <source>
        <dbReference type="SAM" id="Phobius"/>
    </source>
</evidence>
<evidence type="ECO:0000313" key="3">
    <source>
        <dbReference type="Proteomes" id="UP001222325"/>
    </source>
</evidence>
<evidence type="ECO:0000313" key="2">
    <source>
        <dbReference type="EMBL" id="KAJ7093351.1"/>
    </source>
</evidence>
<reference evidence="2" key="1">
    <citation type="submission" date="2023-03" db="EMBL/GenBank/DDBJ databases">
        <title>Massive genome expansion in bonnet fungi (Mycena s.s.) driven by repeated elements and novel gene families across ecological guilds.</title>
        <authorList>
            <consortium name="Lawrence Berkeley National Laboratory"/>
            <person name="Harder C.B."/>
            <person name="Miyauchi S."/>
            <person name="Viragh M."/>
            <person name="Kuo A."/>
            <person name="Thoen E."/>
            <person name="Andreopoulos B."/>
            <person name="Lu D."/>
            <person name="Skrede I."/>
            <person name="Drula E."/>
            <person name="Henrissat B."/>
            <person name="Morin E."/>
            <person name="Kohler A."/>
            <person name="Barry K."/>
            <person name="LaButti K."/>
            <person name="Morin E."/>
            <person name="Salamov A."/>
            <person name="Lipzen A."/>
            <person name="Mereny Z."/>
            <person name="Hegedus B."/>
            <person name="Baldrian P."/>
            <person name="Stursova M."/>
            <person name="Weitz H."/>
            <person name="Taylor A."/>
            <person name="Grigoriev I.V."/>
            <person name="Nagy L.G."/>
            <person name="Martin F."/>
            <person name="Kauserud H."/>
        </authorList>
    </citation>
    <scope>NUCLEOTIDE SEQUENCE</scope>
    <source>
        <strain evidence="2">CBHHK173m</strain>
    </source>
</reference>
<accession>A0AAD6UAE2</accession>
<keyword evidence="1" id="KW-0812">Transmembrane</keyword>
<name>A0AAD6UAE2_9AGAR</name>
<keyword evidence="3" id="KW-1185">Reference proteome</keyword>